<dbReference type="GO" id="GO:0005524">
    <property type="term" value="F:ATP binding"/>
    <property type="evidence" value="ECO:0007669"/>
    <property type="project" value="UniProtKB-KW"/>
</dbReference>
<evidence type="ECO:0000313" key="13">
    <source>
        <dbReference type="Proteomes" id="UP001147747"/>
    </source>
</evidence>
<evidence type="ECO:0000256" key="7">
    <source>
        <dbReference type="ARBA" id="ARBA00049740"/>
    </source>
</evidence>
<dbReference type="Gene3D" id="3.40.50.300">
    <property type="entry name" value="P-loop containing nucleotide triphosphate hydrolases"/>
    <property type="match status" value="2"/>
</dbReference>
<keyword evidence="4" id="KW-0067">ATP-binding</keyword>
<protein>
    <recommendedName>
        <fullName evidence="7">ABC multidrug transporter MDR2</fullName>
    </recommendedName>
</protein>
<evidence type="ECO:0000256" key="9">
    <source>
        <dbReference type="SAM" id="Phobius"/>
    </source>
</evidence>
<evidence type="ECO:0000256" key="2">
    <source>
        <dbReference type="ARBA" id="ARBA00022692"/>
    </source>
</evidence>
<evidence type="ECO:0000256" key="3">
    <source>
        <dbReference type="ARBA" id="ARBA00022741"/>
    </source>
</evidence>
<dbReference type="GO" id="GO:0005743">
    <property type="term" value="C:mitochondrial inner membrane"/>
    <property type="evidence" value="ECO:0007669"/>
    <property type="project" value="TreeGrafter"/>
</dbReference>
<feature type="domain" description="ABC transporter" evidence="10">
    <location>
        <begin position="1135"/>
        <end position="1391"/>
    </location>
</feature>
<keyword evidence="5 9" id="KW-1133">Transmembrane helix</keyword>
<evidence type="ECO:0000256" key="6">
    <source>
        <dbReference type="ARBA" id="ARBA00023136"/>
    </source>
</evidence>
<dbReference type="EMBL" id="JAPZBU010000012">
    <property type="protein sequence ID" value="KAJ5376744.1"/>
    <property type="molecule type" value="Genomic_DNA"/>
</dbReference>
<feature type="region of interest" description="Disordered" evidence="8">
    <location>
        <begin position="1"/>
        <end position="30"/>
    </location>
</feature>
<feature type="compositionally biased region" description="Polar residues" evidence="8">
    <location>
        <begin position="694"/>
        <end position="707"/>
    </location>
</feature>
<dbReference type="GO" id="GO:0090374">
    <property type="term" value="P:oligopeptide export from mitochondrion"/>
    <property type="evidence" value="ECO:0007669"/>
    <property type="project" value="TreeGrafter"/>
</dbReference>
<dbReference type="InterPro" id="IPR003439">
    <property type="entry name" value="ABC_transporter-like_ATP-bd"/>
</dbReference>
<comment type="subcellular location">
    <subcellularLocation>
        <location evidence="1">Membrane</location>
        <topology evidence="1">Multi-pass membrane protein</topology>
    </subcellularLocation>
</comment>
<evidence type="ECO:0000256" key="1">
    <source>
        <dbReference type="ARBA" id="ARBA00004141"/>
    </source>
</evidence>
<dbReference type="InterPro" id="IPR003593">
    <property type="entry name" value="AAA+_ATPase"/>
</dbReference>
<keyword evidence="2 9" id="KW-0812">Transmembrane</keyword>
<dbReference type="InterPro" id="IPR011527">
    <property type="entry name" value="ABC1_TM_dom"/>
</dbReference>
<sequence>MARKSHFIEHDDNTPDQETGNSGDKSKSKATPGWKSLFHFTTRKHLPGVLVGSIFALLAGCATTALAIFLGDVFNAFTAFGSGDIDYIGLRGKILTGCLGMIGLGAAGWFLNGAYYAAFIIFGELQASNVRRDVFVELLSRDVEWFEAQEEGSGALLSGIQAQIQDLKIATSQPLGLLLQYSCRSLASLGLGFYTSWSLSLVTLAGFPVFSIIIAFLSTRMNASVVAQQAELTQASKIANNAIASIDTVKCLNGQGFEVQNFASRIQKSAVHYLRQARLNSLQIAFIRWMVFGMFVQGFWYGSSLARAGKLSPGEVLRTFWACLTAAQSIEQVLPQMIVIEKGKIAGELLKSIIQTRAMDRRKSELKGSLYPLHCEGDVEHFLTYICRWRLHIQANPKPVSFSHQHSFFPAGEMTFLIGKSGSGKSTLGQLLMRFYLPTSGEILIDGKPLNEINVSWTRNNITLLEQKSVLFNDSVLRNIAFGSKNHQEITGYDAEPAIDMAMLQSTIESLPQELDTCVGPGGSFLSGGQRQRVAIARARLRDTPILILDEPTSALDRTNRLAIMKAIREWRRGKTTIIITHDVSQILEDDFVYVLEQGYIAHSGYRQEIEKQSGAENYFQTKEKSYRKNEKKLERHRSEASSFYQEDSDDGLGDLPEPPRARQENRQTWAQHHLPPGLRSSTIDMASRKHGASLSQSDESTRTSPNTRKKRLSRNPRESQVPERTQLPSQGWLKSLQATPEEVEMGEIQIHFPDIDRVHEISNEDGPQVPNQPQETKRQRISRRLALRERRIPRSSKKEKPTPLSKIMGTVFPNLTSKQRVVLILGILSSLAHASATPIFSFCLSKLFTTFYAGSDSARLSMVWSLAVLGVSFGDGLASFFMHYFLEFSGEAWMDTIRNRAFKRILDQPRAWFENEGNSASRLTAYLDQNGEDMRNLLGRFAGYVIVAASITVMAIVWSLVLCWKLTLVALACGPFIYSITRGFEATNGVWERRTNAANNVVFDIFTETFSEIRTVRTLTLEGYFHHKHEQAMSRALNVGLKRAVYTGILFGMVESTVIFANGLLFYYGGVLVGYEYTVNQVMMVFSMLLFGIGYAAQILSWIPQINTAREIASQLLRLAKLPRDESHEHRGHLKASDLTPIKLTATNFRYPSRPNTLVLKDVSINIARNSCTALVGRSGSGKSTIASLLLALYEAPLDRSGRPTITLGGHDILRLHVPTLRSQIAIVSQQPTIFPGTIQDNIRYGISVHSIFASEGHVREAAKAAGIDEFISSLPMGYSTVVGDGGVGLSGGQKQRIVIARALLRQPQILILDEATSSLDPAGARIVRETIDRLVATRNNLTVIFITHSKEMIEIADHIIVLDDGVVVEEGPYRPLSQRVGGKLYDLIHEPEGQSD</sequence>
<dbReference type="Proteomes" id="UP001147747">
    <property type="component" value="Unassembled WGS sequence"/>
</dbReference>
<organism evidence="12 13">
    <name type="scientific">Penicillium cosmopolitanum</name>
    <dbReference type="NCBI Taxonomy" id="1131564"/>
    <lineage>
        <taxon>Eukaryota</taxon>
        <taxon>Fungi</taxon>
        <taxon>Dikarya</taxon>
        <taxon>Ascomycota</taxon>
        <taxon>Pezizomycotina</taxon>
        <taxon>Eurotiomycetes</taxon>
        <taxon>Eurotiomycetidae</taxon>
        <taxon>Eurotiales</taxon>
        <taxon>Aspergillaceae</taxon>
        <taxon>Penicillium</taxon>
    </lineage>
</organism>
<dbReference type="SMART" id="SM00382">
    <property type="entry name" value="AAA"/>
    <property type="match status" value="2"/>
</dbReference>
<evidence type="ECO:0000313" key="12">
    <source>
        <dbReference type="EMBL" id="KAJ5376744.1"/>
    </source>
</evidence>
<keyword evidence="3" id="KW-0547">Nucleotide-binding</keyword>
<feature type="compositionally biased region" description="Basic and acidic residues" evidence="8">
    <location>
        <begin position="1"/>
        <end position="13"/>
    </location>
</feature>
<dbReference type="CDD" id="cd18577">
    <property type="entry name" value="ABC_6TM_Pgp_ABCB1_D1_like"/>
    <property type="match status" value="1"/>
</dbReference>
<dbReference type="SUPFAM" id="SSF52540">
    <property type="entry name" value="P-loop containing nucleoside triphosphate hydrolases"/>
    <property type="match status" value="2"/>
</dbReference>
<dbReference type="PROSITE" id="PS00211">
    <property type="entry name" value="ABC_TRANSPORTER_1"/>
    <property type="match status" value="1"/>
</dbReference>
<keyword evidence="6 9" id="KW-0472">Membrane</keyword>
<feature type="transmembrane region" description="Helical" evidence="9">
    <location>
        <begin position="191"/>
        <end position="217"/>
    </location>
</feature>
<dbReference type="OrthoDB" id="6500128at2759"/>
<dbReference type="InterPro" id="IPR039421">
    <property type="entry name" value="Type_1_exporter"/>
</dbReference>
<gene>
    <name evidence="12" type="ORF">N7509_013630</name>
</gene>
<dbReference type="InterPro" id="IPR027417">
    <property type="entry name" value="P-loop_NTPase"/>
</dbReference>
<evidence type="ECO:0000256" key="5">
    <source>
        <dbReference type="ARBA" id="ARBA00022989"/>
    </source>
</evidence>
<evidence type="ECO:0000256" key="8">
    <source>
        <dbReference type="SAM" id="MobiDB-lite"/>
    </source>
</evidence>
<evidence type="ECO:0000259" key="11">
    <source>
        <dbReference type="PROSITE" id="PS50929"/>
    </source>
</evidence>
<dbReference type="Pfam" id="PF00664">
    <property type="entry name" value="ABC_membrane"/>
    <property type="match status" value="2"/>
</dbReference>
<feature type="transmembrane region" description="Helical" evidence="9">
    <location>
        <begin position="1082"/>
        <end position="1104"/>
    </location>
</feature>
<feature type="compositionally biased region" description="Basic and acidic residues" evidence="8">
    <location>
        <begin position="787"/>
        <end position="802"/>
    </location>
</feature>
<feature type="transmembrane region" description="Helical" evidence="9">
    <location>
        <begin position="1045"/>
        <end position="1070"/>
    </location>
</feature>
<dbReference type="PANTHER" id="PTHR43394:SF1">
    <property type="entry name" value="ATP-BINDING CASSETTE SUB-FAMILY B MEMBER 10, MITOCHONDRIAL"/>
    <property type="match status" value="1"/>
</dbReference>
<feature type="compositionally biased region" description="Basic and acidic residues" evidence="8">
    <location>
        <begin position="622"/>
        <end position="640"/>
    </location>
</feature>
<dbReference type="Gene3D" id="1.20.1560.10">
    <property type="entry name" value="ABC transporter type 1, transmembrane domain"/>
    <property type="match status" value="2"/>
</dbReference>
<feature type="transmembrane region" description="Helical" evidence="9">
    <location>
        <begin position="49"/>
        <end position="74"/>
    </location>
</feature>
<feature type="transmembrane region" description="Helical" evidence="9">
    <location>
        <begin position="942"/>
        <end position="961"/>
    </location>
</feature>
<dbReference type="PROSITE" id="PS50929">
    <property type="entry name" value="ABC_TM1F"/>
    <property type="match status" value="2"/>
</dbReference>
<dbReference type="Pfam" id="PF00005">
    <property type="entry name" value="ABC_tran"/>
    <property type="match status" value="2"/>
</dbReference>
<feature type="transmembrane region" description="Helical" evidence="9">
    <location>
        <begin position="863"/>
        <end position="887"/>
    </location>
</feature>
<feature type="transmembrane region" description="Helical" evidence="9">
    <location>
        <begin position="94"/>
        <end position="122"/>
    </location>
</feature>
<proteinExistence type="predicted"/>
<dbReference type="GeneID" id="81377247"/>
<reference evidence="12" key="1">
    <citation type="submission" date="2022-12" db="EMBL/GenBank/DDBJ databases">
        <authorList>
            <person name="Petersen C."/>
        </authorList>
    </citation>
    <scope>NUCLEOTIDE SEQUENCE</scope>
    <source>
        <strain evidence="12">IBT 29677</strain>
    </source>
</reference>
<feature type="transmembrane region" description="Helical" evidence="9">
    <location>
        <begin position="822"/>
        <end position="843"/>
    </location>
</feature>
<dbReference type="SUPFAM" id="SSF90123">
    <property type="entry name" value="ABC transporter transmembrane region"/>
    <property type="match status" value="2"/>
</dbReference>
<evidence type="ECO:0000259" key="10">
    <source>
        <dbReference type="PROSITE" id="PS50893"/>
    </source>
</evidence>
<keyword evidence="13" id="KW-1185">Reference proteome</keyword>
<feature type="domain" description="ABC transporter" evidence="10">
    <location>
        <begin position="383"/>
        <end position="623"/>
    </location>
</feature>
<feature type="region of interest" description="Disordered" evidence="8">
    <location>
        <begin position="762"/>
        <end position="804"/>
    </location>
</feature>
<dbReference type="RefSeq" id="XP_056481774.1">
    <property type="nucleotide sequence ID" value="XM_056638267.1"/>
</dbReference>
<reference evidence="12" key="2">
    <citation type="journal article" date="2023" name="IMA Fungus">
        <title>Comparative genomic study of the Penicillium genus elucidates a diverse pangenome and 15 lateral gene transfer events.</title>
        <authorList>
            <person name="Petersen C."/>
            <person name="Sorensen T."/>
            <person name="Nielsen M.R."/>
            <person name="Sondergaard T.E."/>
            <person name="Sorensen J.L."/>
            <person name="Fitzpatrick D.A."/>
            <person name="Frisvad J.C."/>
            <person name="Nielsen K.L."/>
        </authorList>
    </citation>
    <scope>NUCLEOTIDE SEQUENCE</scope>
    <source>
        <strain evidence="12">IBT 29677</strain>
    </source>
</reference>
<dbReference type="CDD" id="cd18578">
    <property type="entry name" value="ABC_6TM_Pgp_ABCB1_D2_like"/>
    <property type="match status" value="1"/>
</dbReference>
<accession>A0A9W9SGC6</accession>
<evidence type="ECO:0000256" key="4">
    <source>
        <dbReference type="ARBA" id="ARBA00022840"/>
    </source>
</evidence>
<feature type="domain" description="ABC transmembrane type-1" evidence="11">
    <location>
        <begin position="825"/>
        <end position="1109"/>
    </location>
</feature>
<dbReference type="GO" id="GO:0015421">
    <property type="term" value="F:ABC-type oligopeptide transporter activity"/>
    <property type="evidence" value="ECO:0007669"/>
    <property type="project" value="TreeGrafter"/>
</dbReference>
<dbReference type="InterPro" id="IPR036640">
    <property type="entry name" value="ABC1_TM_sf"/>
</dbReference>
<dbReference type="PANTHER" id="PTHR43394">
    <property type="entry name" value="ATP-DEPENDENT PERMEASE MDL1, MITOCHONDRIAL"/>
    <property type="match status" value="1"/>
</dbReference>
<dbReference type="GO" id="GO:0016887">
    <property type="term" value="F:ATP hydrolysis activity"/>
    <property type="evidence" value="ECO:0007669"/>
    <property type="project" value="InterPro"/>
</dbReference>
<dbReference type="InterPro" id="IPR017871">
    <property type="entry name" value="ABC_transporter-like_CS"/>
</dbReference>
<feature type="domain" description="ABC transmembrane type-1" evidence="11">
    <location>
        <begin position="50"/>
        <end position="342"/>
    </location>
</feature>
<name>A0A9W9SGC6_9EURO</name>
<feature type="region of interest" description="Disordered" evidence="8">
    <location>
        <begin position="622"/>
        <end position="733"/>
    </location>
</feature>
<dbReference type="PROSITE" id="PS50893">
    <property type="entry name" value="ABC_TRANSPORTER_2"/>
    <property type="match status" value="2"/>
</dbReference>
<dbReference type="FunFam" id="3.40.50.300:FF:003218">
    <property type="entry name" value="ABC a-pheromone efflux pump AtrD"/>
    <property type="match status" value="1"/>
</dbReference>
<comment type="caution">
    <text evidence="12">The sequence shown here is derived from an EMBL/GenBank/DDBJ whole genome shotgun (WGS) entry which is preliminary data.</text>
</comment>